<keyword evidence="5 13" id="KW-0436">Ligase</keyword>
<comment type="subunit">
    <text evidence="3 13">Tetramer of two alpha and two beta subunits.</text>
</comment>
<comment type="cofactor">
    <cofactor evidence="13">
        <name>Mg(2+)</name>
        <dbReference type="ChEBI" id="CHEBI:18420"/>
    </cofactor>
    <text evidence="13">Binds 2 magnesium ions per tetramer.</text>
</comment>
<evidence type="ECO:0000256" key="5">
    <source>
        <dbReference type="ARBA" id="ARBA00022598"/>
    </source>
</evidence>
<dbReference type="GO" id="GO:0000049">
    <property type="term" value="F:tRNA binding"/>
    <property type="evidence" value="ECO:0007669"/>
    <property type="project" value="InterPro"/>
</dbReference>
<gene>
    <name evidence="13 16" type="primary">pheS</name>
    <name evidence="16" type="ORF">GCM10010964_30850</name>
</gene>
<dbReference type="Pfam" id="PF01409">
    <property type="entry name" value="tRNA-synt_2d"/>
    <property type="match status" value="1"/>
</dbReference>
<keyword evidence="6 13" id="KW-0479">Metal-binding</keyword>
<evidence type="ECO:0000256" key="9">
    <source>
        <dbReference type="ARBA" id="ARBA00022842"/>
    </source>
</evidence>
<keyword evidence="7 13" id="KW-0547">Nucleotide-binding</keyword>
<evidence type="ECO:0000259" key="15">
    <source>
        <dbReference type="PROSITE" id="PS50862"/>
    </source>
</evidence>
<sequence length="370" mass="40859">MTDATTMTTAGGEDLEALRRETEAALAAAADLRAWDAVRVATLGRSGRLTALLKGLGQVPAERRKERGAALNRLKAELEAAIEARRLALEQAELEARLKAERLDVTLPPRPTAPGTAAEGGIHPISRTVEELTAIFGAMGFAVVEGPDIESDWHNFGALNIPEHHPARQDHDTFYLPPGPDGRRPVLRTHTSPVQIRTMLTQAPPIRAIVPGRTYRADHDATHSPMFHQVEGLVIDRAITLGHLKGCLIDFLRAFFGIRDLPVRFRASYFPFTEPSMEVDISWNRRTGELGKGEDWLEILGSGMVHPKVLANCGLDPRVWQGFAFGMGIERIAMLKQGMTDLRPFFESDVRWLRHYRADPLSPPSLAEGV</sequence>
<evidence type="ECO:0000256" key="13">
    <source>
        <dbReference type="HAMAP-Rule" id="MF_00281"/>
    </source>
</evidence>
<dbReference type="SUPFAM" id="SSF46589">
    <property type="entry name" value="tRNA-binding arm"/>
    <property type="match status" value="1"/>
</dbReference>
<dbReference type="HAMAP" id="MF_00281">
    <property type="entry name" value="Phe_tRNA_synth_alpha1"/>
    <property type="match status" value="1"/>
</dbReference>
<dbReference type="CDD" id="cd00496">
    <property type="entry name" value="PheRS_alpha_core"/>
    <property type="match status" value="1"/>
</dbReference>
<accession>A0A8J2ZDH4</accession>
<evidence type="ECO:0000256" key="7">
    <source>
        <dbReference type="ARBA" id="ARBA00022741"/>
    </source>
</evidence>
<evidence type="ECO:0000313" key="16">
    <source>
        <dbReference type="EMBL" id="GGG41068.1"/>
    </source>
</evidence>
<dbReference type="InterPro" id="IPR010978">
    <property type="entry name" value="tRNA-bd_arm"/>
</dbReference>
<feature type="coiled-coil region" evidence="14">
    <location>
        <begin position="71"/>
        <end position="104"/>
    </location>
</feature>
<dbReference type="GO" id="GO:0000287">
    <property type="term" value="F:magnesium ion binding"/>
    <property type="evidence" value="ECO:0007669"/>
    <property type="project" value="UniProtKB-UniRule"/>
</dbReference>
<evidence type="ECO:0000256" key="12">
    <source>
        <dbReference type="ARBA" id="ARBA00049255"/>
    </source>
</evidence>
<evidence type="ECO:0000256" key="14">
    <source>
        <dbReference type="SAM" id="Coils"/>
    </source>
</evidence>
<comment type="caution">
    <text evidence="16">The sequence shown here is derived from an EMBL/GenBank/DDBJ whole genome shotgun (WGS) entry which is preliminary data.</text>
</comment>
<dbReference type="InterPro" id="IPR022911">
    <property type="entry name" value="Phe_tRNA_ligase_alpha1_bac"/>
</dbReference>
<keyword evidence="8 13" id="KW-0067">ATP-binding</keyword>
<dbReference type="Proteomes" id="UP000597507">
    <property type="component" value="Unassembled WGS sequence"/>
</dbReference>
<dbReference type="EMBL" id="BMKS01000010">
    <property type="protein sequence ID" value="GGG41068.1"/>
    <property type="molecule type" value="Genomic_DNA"/>
</dbReference>
<evidence type="ECO:0000256" key="4">
    <source>
        <dbReference type="ARBA" id="ARBA00022490"/>
    </source>
</evidence>
<evidence type="ECO:0000313" key="17">
    <source>
        <dbReference type="Proteomes" id="UP000597507"/>
    </source>
</evidence>
<comment type="similarity">
    <text evidence="2 13">Belongs to the class-II aminoacyl-tRNA synthetase family. Phe-tRNA synthetase alpha subunit type 1 subfamily.</text>
</comment>
<dbReference type="GO" id="GO:0005524">
    <property type="term" value="F:ATP binding"/>
    <property type="evidence" value="ECO:0007669"/>
    <property type="project" value="UniProtKB-UniRule"/>
</dbReference>
<evidence type="ECO:0000256" key="3">
    <source>
        <dbReference type="ARBA" id="ARBA00011209"/>
    </source>
</evidence>
<dbReference type="Pfam" id="PF02912">
    <property type="entry name" value="Phe_tRNA-synt_N"/>
    <property type="match status" value="1"/>
</dbReference>
<dbReference type="AlphaFoldDB" id="A0A8J2ZDH4"/>
<proteinExistence type="inferred from homology"/>
<dbReference type="InterPro" id="IPR004188">
    <property type="entry name" value="Phe-tRNA_ligase_II_N"/>
</dbReference>
<keyword evidence="14" id="KW-0175">Coiled coil</keyword>
<dbReference type="InterPro" id="IPR045864">
    <property type="entry name" value="aa-tRNA-synth_II/BPL/LPL"/>
</dbReference>
<dbReference type="GO" id="GO:0006432">
    <property type="term" value="P:phenylalanyl-tRNA aminoacylation"/>
    <property type="evidence" value="ECO:0007669"/>
    <property type="project" value="UniProtKB-UniRule"/>
</dbReference>
<dbReference type="GO" id="GO:0004826">
    <property type="term" value="F:phenylalanine-tRNA ligase activity"/>
    <property type="evidence" value="ECO:0007669"/>
    <property type="project" value="UniProtKB-UniRule"/>
</dbReference>
<dbReference type="InterPro" id="IPR006195">
    <property type="entry name" value="aa-tRNA-synth_II"/>
</dbReference>
<evidence type="ECO:0000256" key="11">
    <source>
        <dbReference type="ARBA" id="ARBA00023146"/>
    </source>
</evidence>
<keyword evidence="10 13" id="KW-0648">Protein biosynthesis</keyword>
<comment type="catalytic activity">
    <reaction evidence="12 13">
        <text>tRNA(Phe) + L-phenylalanine + ATP = L-phenylalanyl-tRNA(Phe) + AMP + diphosphate + H(+)</text>
        <dbReference type="Rhea" id="RHEA:19413"/>
        <dbReference type="Rhea" id="RHEA-COMP:9668"/>
        <dbReference type="Rhea" id="RHEA-COMP:9699"/>
        <dbReference type="ChEBI" id="CHEBI:15378"/>
        <dbReference type="ChEBI" id="CHEBI:30616"/>
        <dbReference type="ChEBI" id="CHEBI:33019"/>
        <dbReference type="ChEBI" id="CHEBI:58095"/>
        <dbReference type="ChEBI" id="CHEBI:78442"/>
        <dbReference type="ChEBI" id="CHEBI:78531"/>
        <dbReference type="ChEBI" id="CHEBI:456215"/>
        <dbReference type="EC" id="6.1.1.20"/>
    </reaction>
</comment>
<dbReference type="InterPro" id="IPR004529">
    <property type="entry name" value="Phe-tRNA-synth_IIc_asu"/>
</dbReference>
<dbReference type="PANTHER" id="PTHR11538:SF41">
    <property type="entry name" value="PHENYLALANINE--TRNA LIGASE, MITOCHONDRIAL"/>
    <property type="match status" value="1"/>
</dbReference>
<dbReference type="GO" id="GO:0005737">
    <property type="term" value="C:cytoplasm"/>
    <property type="evidence" value="ECO:0007669"/>
    <property type="project" value="UniProtKB-SubCell"/>
</dbReference>
<keyword evidence="4 13" id="KW-0963">Cytoplasm</keyword>
<dbReference type="PROSITE" id="PS50862">
    <property type="entry name" value="AA_TRNA_LIGASE_II"/>
    <property type="match status" value="1"/>
</dbReference>
<dbReference type="RefSeq" id="WP_373285203.1">
    <property type="nucleotide sequence ID" value="NZ_BMKS01000010.1"/>
</dbReference>
<dbReference type="NCBIfam" id="TIGR00468">
    <property type="entry name" value="pheS"/>
    <property type="match status" value="1"/>
</dbReference>
<feature type="domain" description="Aminoacyl-transfer RNA synthetases class-II family profile" evidence="15">
    <location>
        <begin position="135"/>
        <end position="344"/>
    </location>
</feature>
<evidence type="ECO:0000256" key="10">
    <source>
        <dbReference type="ARBA" id="ARBA00022917"/>
    </source>
</evidence>
<keyword evidence="11 13" id="KW-0030">Aminoacyl-tRNA synthetase</keyword>
<comment type="subcellular location">
    <subcellularLocation>
        <location evidence="1 13">Cytoplasm</location>
    </subcellularLocation>
</comment>
<evidence type="ECO:0000256" key="2">
    <source>
        <dbReference type="ARBA" id="ARBA00010207"/>
    </source>
</evidence>
<dbReference type="InterPro" id="IPR002319">
    <property type="entry name" value="Phenylalanyl-tRNA_Synthase"/>
</dbReference>
<evidence type="ECO:0000256" key="1">
    <source>
        <dbReference type="ARBA" id="ARBA00004496"/>
    </source>
</evidence>
<evidence type="ECO:0000256" key="8">
    <source>
        <dbReference type="ARBA" id="ARBA00022840"/>
    </source>
</evidence>
<dbReference type="EC" id="6.1.1.20" evidence="13"/>
<feature type="binding site" evidence="13">
    <location>
        <position position="274"/>
    </location>
    <ligand>
        <name>Mg(2+)</name>
        <dbReference type="ChEBI" id="CHEBI:18420"/>
        <note>shared with beta subunit</note>
    </ligand>
</feature>
<name>A0A8J2ZDH4_9PROT</name>
<organism evidence="16 17">
    <name type="scientific">Caldovatus sediminis</name>
    <dbReference type="NCBI Taxonomy" id="2041189"/>
    <lineage>
        <taxon>Bacteria</taxon>
        <taxon>Pseudomonadati</taxon>
        <taxon>Pseudomonadota</taxon>
        <taxon>Alphaproteobacteria</taxon>
        <taxon>Acetobacterales</taxon>
        <taxon>Roseomonadaceae</taxon>
        <taxon>Caldovatus</taxon>
    </lineage>
</organism>
<protein>
    <recommendedName>
        <fullName evidence="13">Phenylalanine--tRNA ligase alpha subunit</fullName>
        <ecNumber evidence="13">6.1.1.20</ecNumber>
    </recommendedName>
    <alternativeName>
        <fullName evidence="13">Phenylalanyl-tRNA synthetase alpha subunit</fullName>
        <shortName evidence="13">PheRS</shortName>
    </alternativeName>
</protein>
<dbReference type="Gene3D" id="3.30.930.10">
    <property type="entry name" value="Bira Bifunctional Protein, Domain 2"/>
    <property type="match status" value="1"/>
</dbReference>
<keyword evidence="17" id="KW-1185">Reference proteome</keyword>
<dbReference type="PANTHER" id="PTHR11538">
    <property type="entry name" value="PHENYLALANYL-TRNA SYNTHETASE"/>
    <property type="match status" value="1"/>
</dbReference>
<evidence type="ECO:0000256" key="6">
    <source>
        <dbReference type="ARBA" id="ARBA00022723"/>
    </source>
</evidence>
<reference evidence="16 17" key="1">
    <citation type="journal article" date="2014" name="Int. J. Syst. Evol. Microbiol.">
        <title>Complete genome sequence of Corynebacterium casei LMG S-19264T (=DSM 44701T), isolated from a smear-ripened cheese.</title>
        <authorList>
            <consortium name="US DOE Joint Genome Institute (JGI-PGF)"/>
            <person name="Walter F."/>
            <person name="Albersmeier A."/>
            <person name="Kalinowski J."/>
            <person name="Ruckert C."/>
        </authorList>
    </citation>
    <scope>NUCLEOTIDE SEQUENCE [LARGE SCALE GENOMIC DNA]</scope>
    <source>
        <strain evidence="16 17">CGMCC 1.16330</strain>
    </source>
</reference>
<dbReference type="SUPFAM" id="SSF55681">
    <property type="entry name" value="Class II aaRS and biotin synthetases"/>
    <property type="match status" value="1"/>
</dbReference>
<keyword evidence="9 13" id="KW-0460">Magnesium</keyword>